<accession>A0ABS4S1W5</accession>
<feature type="region of interest" description="Disordered" evidence="1">
    <location>
        <begin position="210"/>
        <end position="250"/>
    </location>
</feature>
<proteinExistence type="predicted"/>
<sequence>MKRPLWQLCCVVLGLSVMLAGCGSDQSSSPPQGSYKEMKTMVVDILKSDEGKKAVEEALTGQSSSSGSSGSEEGGGSGGASGSIGMKMLMPVQSSEQIRIAVKDTITAPEYKKEFEKIMTDPQFAGEFAKAINAQSKQLHMQLIKDPTYQKSVEDIMKSPEVSKMFMDLTKTPDYRKQTMTVMQEVMQNPLFRMEVLTLLKKVVQDELQPKVESGGQKGQEQGGQQDGQGQGGSDGGDGGSGGDSGGGGS</sequence>
<feature type="region of interest" description="Disordered" evidence="1">
    <location>
        <begin position="54"/>
        <end position="85"/>
    </location>
</feature>
<dbReference type="PROSITE" id="PS51257">
    <property type="entry name" value="PROKAR_LIPOPROTEIN"/>
    <property type="match status" value="1"/>
</dbReference>
<dbReference type="NCBIfam" id="NF040801">
    <property type="entry name" value="spore_GerD"/>
    <property type="match status" value="1"/>
</dbReference>
<dbReference type="EMBL" id="JAGIKV010000033">
    <property type="protein sequence ID" value="MBP2249125.1"/>
    <property type="molecule type" value="Genomic_DNA"/>
</dbReference>
<gene>
    <name evidence="4" type="ORF">J2Z28_005819</name>
</gene>
<dbReference type="Pfam" id="PF17898">
    <property type="entry name" value="GerD"/>
    <property type="match status" value="1"/>
</dbReference>
<keyword evidence="5" id="KW-1185">Reference proteome</keyword>
<feature type="signal peptide" evidence="2">
    <location>
        <begin position="1"/>
        <end position="20"/>
    </location>
</feature>
<feature type="chain" id="PRO_5046346779" evidence="2">
    <location>
        <begin position="21"/>
        <end position="250"/>
    </location>
</feature>
<feature type="compositionally biased region" description="Gly residues" evidence="1">
    <location>
        <begin position="72"/>
        <end position="82"/>
    </location>
</feature>
<evidence type="ECO:0000256" key="2">
    <source>
        <dbReference type="SAM" id="SignalP"/>
    </source>
</evidence>
<reference evidence="4 5" key="1">
    <citation type="submission" date="2021-03" db="EMBL/GenBank/DDBJ databases">
        <title>Genomic Encyclopedia of Type Strains, Phase IV (KMG-IV): sequencing the most valuable type-strain genomes for metagenomic binning, comparative biology and taxonomic classification.</title>
        <authorList>
            <person name="Goeker M."/>
        </authorList>
    </citation>
    <scope>NUCLEOTIDE SEQUENCE [LARGE SCALE GENOMIC DNA]</scope>
    <source>
        <strain evidence="4 5">DSM 21292</strain>
    </source>
</reference>
<feature type="compositionally biased region" description="Low complexity" evidence="1">
    <location>
        <begin position="61"/>
        <end position="71"/>
    </location>
</feature>
<evidence type="ECO:0000313" key="4">
    <source>
        <dbReference type="EMBL" id="MBP2249125.1"/>
    </source>
</evidence>
<protein>
    <submittedName>
        <fullName evidence="4">Spore germination protein D</fullName>
    </submittedName>
</protein>
<name>A0ABS4S1W5_PAEXY</name>
<dbReference type="InterPro" id="IPR041262">
    <property type="entry name" value="GerD_central"/>
</dbReference>
<organism evidence="4 5">
    <name type="scientific">Paenibacillus xylanexedens</name>
    <dbReference type="NCBI Taxonomy" id="528191"/>
    <lineage>
        <taxon>Bacteria</taxon>
        <taxon>Bacillati</taxon>
        <taxon>Bacillota</taxon>
        <taxon>Bacilli</taxon>
        <taxon>Bacillales</taxon>
        <taxon>Paenibacillaceae</taxon>
        <taxon>Paenibacillus</taxon>
    </lineage>
</organism>
<comment type="caution">
    <text evidence="4">The sequence shown here is derived from an EMBL/GenBank/DDBJ whole genome shotgun (WGS) entry which is preliminary data.</text>
</comment>
<feature type="compositionally biased region" description="Gly residues" evidence="1">
    <location>
        <begin position="216"/>
        <end position="250"/>
    </location>
</feature>
<evidence type="ECO:0000313" key="5">
    <source>
        <dbReference type="Proteomes" id="UP000810207"/>
    </source>
</evidence>
<keyword evidence="2" id="KW-0732">Signal</keyword>
<feature type="domain" description="Spore germination GerD central core" evidence="3">
    <location>
        <begin position="92"/>
        <end position="203"/>
    </location>
</feature>
<evidence type="ECO:0000259" key="3">
    <source>
        <dbReference type="Pfam" id="PF17898"/>
    </source>
</evidence>
<dbReference type="Proteomes" id="UP000810207">
    <property type="component" value="Unassembled WGS sequence"/>
</dbReference>
<dbReference type="RefSeq" id="WP_017692110.1">
    <property type="nucleotide sequence ID" value="NZ_CBCSLC010000045.1"/>
</dbReference>
<evidence type="ECO:0000256" key="1">
    <source>
        <dbReference type="SAM" id="MobiDB-lite"/>
    </source>
</evidence>